<keyword evidence="4" id="KW-0808">Transferase</keyword>
<dbReference type="Proteomes" id="UP000460272">
    <property type="component" value="Unassembled WGS sequence"/>
</dbReference>
<keyword evidence="2 3" id="KW-0663">Pyridoxal phosphate</keyword>
<evidence type="ECO:0000256" key="2">
    <source>
        <dbReference type="ARBA" id="ARBA00022898"/>
    </source>
</evidence>
<comment type="cofactor">
    <cofactor evidence="1">
        <name>pyridoxal 5'-phosphate</name>
        <dbReference type="ChEBI" id="CHEBI:597326"/>
    </cofactor>
</comment>
<dbReference type="InterPro" id="IPR015424">
    <property type="entry name" value="PyrdxlP-dep_Trfase"/>
</dbReference>
<keyword evidence="4" id="KW-0032">Aminotransferase</keyword>
<organism evidence="4 5">
    <name type="scientific">Trebonia kvetii</name>
    <dbReference type="NCBI Taxonomy" id="2480626"/>
    <lineage>
        <taxon>Bacteria</taxon>
        <taxon>Bacillati</taxon>
        <taxon>Actinomycetota</taxon>
        <taxon>Actinomycetes</taxon>
        <taxon>Streptosporangiales</taxon>
        <taxon>Treboniaceae</taxon>
        <taxon>Trebonia</taxon>
    </lineage>
</organism>
<evidence type="ECO:0000256" key="3">
    <source>
        <dbReference type="RuleBase" id="RU003560"/>
    </source>
</evidence>
<dbReference type="PROSITE" id="PS00600">
    <property type="entry name" value="AA_TRANSFER_CLASS_3"/>
    <property type="match status" value="1"/>
</dbReference>
<dbReference type="Gene3D" id="3.90.1150.10">
    <property type="entry name" value="Aspartate Aminotransferase, domain 1"/>
    <property type="match status" value="1"/>
</dbReference>
<dbReference type="GO" id="GO:0008483">
    <property type="term" value="F:transaminase activity"/>
    <property type="evidence" value="ECO:0007669"/>
    <property type="project" value="UniProtKB-KW"/>
</dbReference>
<keyword evidence="5" id="KW-1185">Reference proteome</keyword>
<reference evidence="4 5" key="1">
    <citation type="submission" date="2018-11" db="EMBL/GenBank/DDBJ databases">
        <title>Trebonia kvetii gen.nov., sp.nov., a novel acidophilic actinobacterium, and proposal of the new actinobacterial family Treboniaceae fam. nov.</title>
        <authorList>
            <person name="Rapoport D."/>
            <person name="Sagova-Mareckova M."/>
            <person name="Sedlacek I."/>
            <person name="Provaznik J."/>
            <person name="Kralova S."/>
            <person name="Pavlinic D."/>
            <person name="Benes V."/>
            <person name="Kopecky J."/>
        </authorList>
    </citation>
    <scope>NUCLEOTIDE SEQUENCE [LARGE SCALE GENOMIC DNA]</scope>
    <source>
        <strain evidence="4 5">15Tr583</strain>
    </source>
</reference>
<evidence type="ECO:0000313" key="4">
    <source>
        <dbReference type="EMBL" id="TVZ06829.1"/>
    </source>
</evidence>
<dbReference type="InterPro" id="IPR005814">
    <property type="entry name" value="Aminotrans_3"/>
</dbReference>
<sequence length="416" mass="44758">MTEQPRVTAEHTADKRLRERARAVIPGGMYGHQSTALLPGAYPQFMRGGRGARIWDVDGNEYIDLMCSYGPVVLGHQHPRVEEAAAAQAALGDCQNAPGPVMVDLAELLVRTVRHADWAMFAKNGTDATTMCCTIARARTGRRKILVATGAYHGAAPWCTPRPAGVTPQDRENLGYYTYNDMESVRQAAAAAGDDLAGILVSPFKHDAGYDQELVDPGFARGLRALCDETGAALILDDVRCGFRLHLGSSWEPVGVAPDLSAWSKAIANGHALAAVLGNDAFRDGARQLFVTGSFWFSAVSMAAAIATITALAEERAVEAMERSGAELRDGILAQAHSWDLPISYTGPDVMPYLSFAGDEDHRLGDVFAEHALRGGVYLHPRHNWFVSAAMTGDDIARALEATDRAFAAVRKQIGN</sequence>
<comment type="similarity">
    <text evidence="3">Belongs to the class-III pyridoxal-phosphate-dependent aminotransferase family.</text>
</comment>
<dbReference type="PANTHER" id="PTHR43713">
    <property type="entry name" value="GLUTAMATE-1-SEMIALDEHYDE 2,1-AMINOMUTASE"/>
    <property type="match status" value="1"/>
</dbReference>
<dbReference type="OrthoDB" id="4510254at2"/>
<dbReference type="EMBL" id="RPFW01000001">
    <property type="protein sequence ID" value="TVZ06829.1"/>
    <property type="molecule type" value="Genomic_DNA"/>
</dbReference>
<dbReference type="RefSeq" id="WP_145851585.1">
    <property type="nucleotide sequence ID" value="NZ_RPFW01000001.1"/>
</dbReference>
<dbReference type="Pfam" id="PF00202">
    <property type="entry name" value="Aminotran_3"/>
    <property type="match status" value="1"/>
</dbReference>
<gene>
    <name evidence="4" type="ORF">EAS64_05635</name>
</gene>
<dbReference type="InterPro" id="IPR049704">
    <property type="entry name" value="Aminotrans_3_PPA_site"/>
</dbReference>
<accession>A0A6P2C5X6</accession>
<comment type="caution">
    <text evidence="4">The sequence shown here is derived from an EMBL/GenBank/DDBJ whole genome shotgun (WGS) entry which is preliminary data.</text>
</comment>
<evidence type="ECO:0000313" key="5">
    <source>
        <dbReference type="Proteomes" id="UP000460272"/>
    </source>
</evidence>
<dbReference type="InterPro" id="IPR015422">
    <property type="entry name" value="PyrdxlP-dep_Trfase_small"/>
</dbReference>
<dbReference type="PANTHER" id="PTHR43713:SF3">
    <property type="entry name" value="GLUTAMATE-1-SEMIALDEHYDE 2,1-AMINOMUTASE 1, CHLOROPLASTIC-RELATED"/>
    <property type="match status" value="1"/>
</dbReference>
<proteinExistence type="inferred from homology"/>
<dbReference type="GO" id="GO:0030170">
    <property type="term" value="F:pyridoxal phosphate binding"/>
    <property type="evidence" value="ECO:0007669"/>
    <property type="project" value="InterPro"/>
</dbReference>
<dbReference type="InterPro" id="IPR015421">
    <property type="entry name" value="PyrdxlP-dep_Trfase_major"/>
</dbReference>
<name>A0A6P2C5X6_9ACTN</name>
<dbReference type="AlphaFoldDB" id="A0A6P2C5X6"/>
<protein>
    <submittedName>
        <fullName evidence="4">Aminotransferase class III-fold pyridoxal phosphate-dependent enzyme</fullName>
    </submittedName>
</protein>
<evidence type="ECO:0000256" key="1">
    <source>
        <dbReference type="ARBA" id="ARBA00001933"/>
    </source>
</evidence>
<dbReference type="Gene3D" id="3.40.640.10">
    <property type="entry name" value="Type I PLP-dependent aspartate aminotransferase-like (Major domain)"/>
    <property type="match status" value="1"/>
</dbReference>
<dbReference type="SUPFAM" id="SSF53383">
    <property type="entry name" value="PLP-dependent transferases"/>
    <property type="match status" value="1"/>
</dbReference>